<name>A0AB38D7V3_9MYCO</name>
<keyword evidence="1" id="KW-0732">Signal</keyword>
<sequence length="104" mass="10758">MKSLAVVLVTLPLLAACSTAEAAEAEHARCERVAAAAPAKFASVRVPLEVAVRGGVPAIVRVGDQQLLAAGELLGDAEPCEITGLSEAWHLDLRGWGQPPPPTQ</sequence>
<gene>
    <name evidence="2" type="ORF">SAMEA2070301_05640</name>
</gene>
<reference evidence="2 3" key="1">
    <citation type="submission" date="2016-11" db="EMBL/GenBank/DDBJ databases">
        <authorList>
            <consortium name="Pathogen Informatics"/>
        </authorList>
    </citation>
    <scope>NUCLEOTIDE SEQUENCE [LARGE SCALE GENOMIC DNA]</scope>
    <source>
        <strain evidence="2 3">104</strain>
    </source>
</reference>
<feature type="chain" id="PRO_5044238837" description="Lipoprotein" evidence="1">
    <location>
        <begin position="23"/>
        <end position="104"/>
    </location>
</feature>
<dbReference type="Proteomes" id="UP000185210">
    <property type="component" value="Unassembled WGS sequence"/>
</dbReference>
<evidence type="ECO:0008006" key="4">
    <source>
        <dbReference type="Google" id="ProtNLM"/>
    </source>
</evidence>
<evidence type="ECO:0000256" key="1">
    <source>
        <dbReference type="SAM" id="SignalP"/>
    </source>
</evidence>
<evidence type="ECO:0000313" key="3">
    <source>
        <dbReference type="Proteomes" id="UP000185210"/>
    </source>
</evidence>
<evidence type="ECO:0000313" key="2">
    <source>
        <dbReference type="EMBL" id="SIC25919.1"/>
    </source>
</evidence>
<dbReference type="EMBL" id="FSHM01000018">
    <property type="protein sequence ID" value="SIC25919.1"/>
    <property type="molecule type" value="Genomic_DNA"/>
</dbReference>
<proteinExistence type="predicted"/>
<dbReference type="RefSeq" id="WP_074293115.1">
    <property type="nucleotide sequence ID" value="NZ_FSHJ01000023.1"/>
</dbReference>
<organism evidence="2 3">
    <name type="scientific">Mycobacteroides abscessus subsp. abscessus</name>
    <dbReference type="NCBI Taxonomy" id="1185650"/>
    <lineage>
        <taxon>Bacteria</taxon>
        <taxon>Bacillati</taxon>
        <taxon>Actinomycetota</taxon>
        <taxon>Actinomycetes</taxon>
        <taxon>Mycobacteriales</taxon>
        <taxon>Mycobacteriaceae</taxon>
        <taxon>Mycobacteroides</taxon>
        <taxon>Mycobacteroides abscessus</taxon>
    </lineage>
</organism>
<dbReference type="AlphaFoldDB" id="A0AB38D7V3"/>
<comment type="caution">
    <text evidence="2">The sequence shown here is derived from an EMBL/GenBank/DDBJ whole genome shotgun (WGS) entry which is preliminary data.</text>
</comment>
<protein>
    <recommendedName>
        <fullName evidence="4">Lipoprotein</fullName>
    </recommendedName>
</protein>
<dbReference type="PROSITE" id="PS51257">
    <property type="entry name" value="PROKAR_LIPOPROTEIN"/>
    <property type="match status" value="1"/>
</dbReference>
<accession>A0AB38D7V3</accession>
<feature type="signal peptide" evidence="1">
    <location>
        <begin position="1"/>
        <end position="22"/>
    </location>
</feature>